<comment type="caution">
    <text evidence="1">The sequence shown here is derived from an EMBL/GenBank/DDBJ whole genome shotgun (WGS) entry which is preliminary data.</text>
</comment>
<dbReference type="PANTHER" id="PTHR33395:SF22">
    <property type="entry name" value="REVERSE TRANSCRIPTASE DOMAIN-CONTAINING PROTEIN"/>
    <property type="match status" value="1"/>
</dbReference>
<protein>
    <submittedName>
        <fullName evidence="1">Uncharacterized protein</fullName>
    </submittedName>
</protein>
<evidence type="ECO:0000313" key="2">
    <source>
        <dbReference type="Proteomes" id="UP001209878"/>
    </source>
</evidence>
<keyword evidence="2" id="KW-1185">Reference proteome</keyword>
<gene>
    <name evidence="1" type="ORF">NP493_308g00013</name>
</gene>
<organism evidence="1 2">
    <name type="scientific">Ridgeia piscesae</name>
    <name type="common">Tubeworm</name>
    <dbReference type="NCBI Taxonomy" id="27915"/>
    <lineage>
        <taxon>Eukaryota</taxon>
        <taxon>Metazoa</taxon>
        <taxon>Spiralia</taxon>
        <taxon>Lophotrochozoa</taxon>
        <taxon>Annelida</taxon>
        <taxon>Polychaeta</taxon>
        <taxon>Sedentaria</taxon>
        <taxon>Canalipalpata</taxon>
        <taxon>Sabellida</taxon>
        <taxon>Siboglinidae</taxon>
        <taxon>Ridgeia</taxon>
    </lineage>
</organism>
<proteinExistence type="predicted"/>
<sequence>MTGHVMLRKDRLGRRGGGVILYIKESIQAYEMKLIIEAECEEAMWCNIVTGNSTLTVGLVYRSPNISIEENGQRRNTYRRKPLEKSSTSKLCGRHIDILEVKKTIAFIKKQSNQATAEIKNSKRSYEQKLAINIKHDSKDFYAYVRSKQKVQDKVGPLEGSDGNIITEGFLMAENLNEYFSLVFTREDISILPVLDTKFEGRAFDYLGQLIVTPTMVAMKIRDMKYNKSPGVDGIPPKLLLEIEEQISIPLATFFNLSLEEGIVPLEWKEANIIPLFKKGSRNKSENYRPVSLTSVICKLLERLIKDHLIDFL</sequence>
<dbReference type="EMBL" id="JAODUO010000308">
    <property type="protein sequence ID" value="KAK2183514.1"/>
    <property type="molecule type" value="Genomic_DNA"/>
</dbReference>
<evidence type="ECO:0000313" key="1">
    <source>
        <dbReference type="EMBL" id="KAK2183514.1"/>
    </source>
</evidence>
<reference evidence="1" key="1">
    <citation type="journal article" date="2023" name="Mol. Biol. Evol.">
        <title>Third-Generation Sequencing Reveals the Adaptive Role of the Epigenome in Three Deep-Sea Polychaetes.</title>
        <authorList>
            <person name="Perez M."/>
            <person name="Aroh O."/>
            <person name="Sun Y."/>
            <person name="Lan Y."/>
            <person name="Juniper S.K."/>
            <person name="Young C.R."/>
            <person name="Angers B."/>
            <person name="Qian P.Y."/>
        </authorList>
    </citation>
    <scope>NUCLEOTIDE SEQUENCE</scope>
    <source>
        <strain evidence="1">R07B-5</strain>
    </source>
</reference>
<dbReference type="AlphaFoldDB" id="A0AAD9L539"/>
<name>A0AAD9L539_RIDPI</name>
<accession>A0AAD9L539</accession>
<dbReference type="Proteomes" id="UP001209878">
    <property type="component" value="Unassembled WGS sequence"/>
</dbReference>
<dbReference type="PANTHER" id="PTHR33395">
    <property type="entry name" value="TRANSCRIPTASE, PUTATIVE-RELATED-RELATED"/>
    <property type="match status" value="1"/>
</dbReference>